<evidence type="ECO:0000313" key="8">
    <source>
        <dbReference type="Proteomes" id="UP000019276"/>
    </source>
</evidence>
<dbReference type="Pfam" id="PF00593">
    <property type="entry name" value="TonB_dep_Rec_b-barrel"/>
    <property type="match status" value="1"/>
</dbReference>
<dbReference type="PANTHER" id="PTHR40980">
    <property type="entry name" value="PLUG DOMAIN-CONTAINING PROTEIN"/>
    <property type="match status" value="1"/>
</dbReference>
<keyword evidence="8" id="KW-1185">Reference proteome</keyword>
<keyword evidence="4" id="KW-0798">TonB box</keyword>
<dbReference type="AlphaFoldDB" id="W7QIM6"/>
<dbReference type="InterPro" id="IPR037066">
    <property type="entry name" value="Plug_dom_sf"/>
</dbReference>
<evidence type="ECO:0000259" key="5">
    <source>
        <dbReference type="Pfam" id="PF00593"/>
    </source>
</evidence>
<keyword evidence="7" id="KW-0675">Receptor</keyword>
<evidence type="ECO:0000256" key="1">
    <source>
        <dbReference type="ARBA" id="ARBA00004442"/>
    </source>
</evidence>
<evidence type="ECO:0000256" key="4">
    <source>
        <dbReference type="RuleBase" id="RU003357"/>
    </source>
</evidence>
<evidence type="ECO:0000259" key="6">
    <source>
        <dbReference type="Pfam" id="PF07715"/>
    </source>
</evidence>
<proteinExistence type="inferred from homology"/>
<feature type="domain" description="TonB-dependent receptor plug" evidence="6">
    <location>
        <begin position="140"/>
        <end position="243"/>
    </location>
</feature>
<gene>
    <name evidence="7" type="ORF">DS2_02720</name>
</gene>
<dbReference type="Pfam" id="PF07715">
    <property type="entry name" value="Plug"/>
    <property type="match status" value="1"/>
</dbReference>
<reference evidence="7 8" key="1">
    <citation type="journal article" date="2014" name="Genome Announc.">
        <title>Draft Genome Sequence of the Agar-Degrading Bacterium Catenovulum sp. Strain DS-2, Isolated from Intestines of Haliotis diversicolor.</title>
        <authorList>
            <person name="Shan D."/>
            <person name="Li X."/>
            <person name="Gu Z."/>
            <person name="Wei G."/>
            <person name="Gao Z."/>
            <person name="Shao Z."/>
        </authorList>
    </citation>
    <scope>NUCLEOTIDE SEQUENCE [LARGE SCALE GENOMIC DNA]</scope>
    <source>
        <strain evidence="7 8">DS-2</strain>
    </source>
</reference>
<accession>W7QIM6</accession>
<name>W7QIM6_9ALTE</name>
<protein>
    <submittedName>
        <fullName evidence="7">TonB-dependent receptor</fullName>
    </submittedName>
</protein>
<dbReference type="GO" id="GO:0009279">
    <property type="term" value="C:cell outer membrane"/>
    <property type="evidence" value="ECO:0007669"/>
    <property type="project" value="UniProtKB-SubCell"/>
</dbReference>
<sequence>MSWAASKITADNLFASLRMLSQHSQIPVFFSPEVANVDGEFSFVVDDNLSQSLTSVVARLAQTYQVKVEVVEDSILVAKQPDAKLHTQQPKTIPKQLQKKASGQRTEELIVSAPAIQTRINRGFQSYDNAESNYGVRVESLEVANATSYPVNNLAESLLTVPGVAASFDGGEGRQIALRGLGGDFVYIALNGMQTLAVHGSSLDSREQNERALAFDFNVLPTELFEQINISRDYAVTQDSGGIAANINVFSSVSDELRVDGWQFNAFVENNYHQLADKVGSSVAFNWQANYGDWFYALSASYKQKHTQEQGFNTYRWRNINIADTDISQLATDTQELLQQQQVYFPRGNRYSVWYNQIKQAGFTAALHYLSPKLQHKLDVVVSQLSNQKSEDHLATRGIGSSALAKVDQTNSQVSKLLDLQLDEFNFANYARVEHAQLASESRQLKKDSQFSQLTWAGESHLNQQWTLHWLAGTARNILKIPHDHKVYLKTYADFVSDYRYNTDYPRNTYFADLTQAPQWQLDEVDVQSSRYKLTQKQFKLAVDYQQQQQKWTFAAQTKSFADRRLVYQQGDLFKSEFAQGVIDNQVTDPYYRLANKHKELEWAGVNLQQIKADLLPDHAFSDSELNQVQSYSLERKQYAAWVGYQHQQDDLTVNLAARHEQLVTDIRDASNVRATTPAQHKLMLLSANLLYQLDEGWQLRLVASQNYTPVQTKYYVPTPSLISGIDGYLVGNSQLAPYKSNQIALQSNLTVDDSYLSVALYNKRLDNLINYQQIGFYADKPLYQSVNAEHAWLTGLDVSWQQQWSPQFSSQLSYSFADAARTHKFADIAEYCAQLEGLSKHIVSMTLDYQYKNWGARLAANYRSGYVDQIKFERAKLDQIESGYLAYARMNASAFYKVSRELEVNFGVQNLANQYYREYAGKHQHLYNTTETGRQFYLRWVLML</sequence>
<evidence type="ECO:0000256" key="3">
    <source>
        <dbReference type="ARBA" id="ARBA00023237"/>
    </source>
</evidence>
<comment type="subcellular location">
    <subcellularLocation>
        <location evidence="1 4">Cell outer membrane</location>
    </subcellularLocation>
</comment>
<dbReference type="EMBL" id="ARZY01000003">
    <property type="protein sequence ID" value="EWH11701.1"/>
    <property type="molecule type" value="Genomic_DNA"/>
</dbReference>
<dbReference type="STRING" id="1328313.DS2_02720"/>
<evidence type="ECO:0000313" key="7">
    <source>
        <dbReference type="EMBL" id="EWH11701.1"/>
    </source>
</evidence>
<dbReference type="SUPFAM" id="SSF56935">
    <property type="entry name" value="Porins"/>
    <property type="match status" value="1"/>
</dbReference>
<dbReference type="InterPro" id="IPR000531">
    <property type="entry name" value="Beta-barrel_TonB"/>
</dbReference>
<dbReference type="eggNOG" id="COG4771">
    <property type="taxonomic scope" value="Bacteria"/>
</dbReference>
<dbReference type="Proteomes" id="UP000019276">
    <property type="component" value="Unassembled WGS sequence"/>
</dbReference>
<evidence type="ECO:0000256" key="2">
    <source>
        <dbReference type="ARBA" id="ARBA00023136"/>
    </source>
</evidence>
<dbReference type="InterPro" id="IPR036942">
    <property type="entry name" value="Beta-barrel_TonB_sf"/>
</dbReference>
<dbReference type="eggNOG" id="COG1629">
    <property type="taxonomic scope" value="Bacteria"/>
</dbReference>
<comment type="caution">
    <text evidence="7">The sequence shown here is derived from an EMBL/GenBank/DDBJ whole genome shotgun (WGS) entry which is preliminary data.</text>
</comment>
<dbReference type="InterPro" id="IPR012910">
    <property type="entry name" value="Plug_dom"/>
</dbReference>
<feature type="domain" description="TonB-dependent receptor-like beta-barrel" evidence="5">
    <location>
        <begin position="492"/>
        <end position="912"/>
    </location>
</feature>
<dbReference type="Gene3D" id="2.170.130.10">
    <property type="entry name" value="TonB-dependent receptor, plug domain"/>
    <property type="match status" value="1"/>
</dbReference>
<organism evidence="7 8">
    <name type="scientific">Catenovulum agarivorans DS-2</name>
    <dbReference type="NCBI Taxonomy" id="1328313"/>
    <lineage>
        <taxon>Bacteria</taxon>
        <taxon>Pseudomonadati</taxon>
        <taxon>Pseudomonadota</taxon>
        <taxon>Gammaproteobacteria</taxon>
        <taxon>Alteromonadales</taxon>
        <taxon>Alteromonadaceae</taxon>
        <taxon>Catenovulum</taxon>
    </lineage>
</organism>
<comment type="similarity">
    <text evidence="4">Belongs to the TonB-dependent receptor family.</text>
</comment>
<keyword evidence="2 4" id="KW-0472">Membrane</keyword>
<dbReference type="Gene3D" id="2.40.170.20">
    <property type="entry name" value="TonB-dependent receptor, beta-barrel domain"/>
    <property type="match status" value="1"/>
</dbReference>
<keyword evidence="3" id="KW-0998">Cell outer membrane</keyword>
<dbReference type="PANTHER" id="PTHR40980:SF3">
    <property type="entry name" value="TONB-DEPENDENT RECEPTOR-LIKE BETA-BARREL DOMAIN-CONTAINING PROTEIN"/>
    <property type="match status" value="1"/>
</dbReference>